<organism evidence="2">
    <name type="scientific">Arundo donax</name>
    <name type="common">Giant reed</name>
    <name type="synonym">Donax arundinaceus</name>
    <dbReference type="NCBI Taxonomy" id="35708"/>
    <lineage>
        <taxon>Eukaryota</taxon>
        <taxon>Viridiplantae</taxon>
        <taxon>Streptophyta</taxon>
        <taxon>Embryophyta</taxon>
        <taxon>Tracheophyta</taxon>
        <taxon>Spermatophyta</taxon>
        <taxon>Magnoliopsida</taxon>
        <taxon>Liliopsida</taxon>
        <taxon>Poales</taxon>
        <taxon>Poaceae</taxon>
        <taxon>PACMAD clade</taxon>
        <taxon>Arundinoideae</taxon>
        <taxon>Arundineae</taxon>
        <taxon>Arundo</taxon>
    </lineage>
</organism>
<feature type="transmembrane region" description="Helical" evidence="1">
    <location>
        <begin position="29"/>
        <end position="51"/>
    </location>
</feature>
<proteinExistence type="predicted"/>
<dbReference type="EMBL" id="GBRH01162522">
    <property type="protein sequence ID" value="JAE35374.1"/>
    <property type="molecule type" value="Transcribed_RNA"/>
</dbReference>
<keyword evidence="1" id="KW-0472">Membrane</keyword>
<name>A0A0A9HHS9_ARUDO</name>
<sequence>MRSPTLVVSFFLKETTSLKTISDLVKDTFILATAYIFQTTVLYVQYFLVFLSKKIFSGSSDINFASRLISAEAVIDSNAKGTLLLLYSAFPRPDLVLGLDIYKNLYLL</sequence>
<protein>
    <submittedName>
        <fullName evidence="2">Uncharacterized protein</fullName>
    </submittedName>
</protein>
<reference evidence="2" key="2">
    <citation type="journal article" date="2015" name="Data Brief">
        <title>Shoot transcriptome of the giant reed, Arundo donax.</title>
        <authorList>
            <person name="Barrero R.A."/>
            <person name="Guerrero F.D."/>
            <person name="Moolhuijzen P."/>
            <person name="Goolsby J.A."/>
            <person name="Tidwell J."/>
            <person name="Bellgard S.E."/>
            <person name="Bellgard M.I."/>
        </authorList>
    </citation>
    <scope>NUCLEOTIDE SEQUENCE</scope>
    <source>
        <tissue evidence="2">Shoot tissue taken approximately 20 cm above the soil surface</tissue>
    </source>
</reference>
<keyword evidence="1" id="KW-0812">Transmembrane</keyword>
<dbReference type="AlphaFoldDB" id="A0A0A9HHS9"/>
<evidence type="ECO:0000256" key="1">
    <source>
        <dbReference type="SAM" id="Phobius"/>
    </source>
</evidence>
<reference evidence="2" key="1">
    <citation type="submission" date="2014-09" db="EMBL/GenBank/DDBJ databases">
        <authorList>
            <person name="Magalhaes I.L.F."/>
            <person name="Oliveira U."/>
            <person name="Santos F.R."/>
            <person name="Vidigal T.H.D.A."/>
            <person name="Brescovit A.D."/>
            <person name="Santos A.J."/>
        </authorList>
    </citation>
    <scope>NUCLEOTIDE SEQUENCE</scope>
    <source>
        <tissue evidence="2">Shoot tissue taken approximately 20 cm above the soil surface</tissue>
    </source>
</reference>
<evidence type="ECO:0000313" key="2">
    <source>
        <dbReference type="EMBL" id="JAE35374.1"/>
    </source>
</evidence>
<keyword evidence="1" id="KW-1133">Transmembrane helix</keyword>
<accession>A0A0A9HHS9</accession>